<dbReference type="Proteomes" id="UP001521184">
    <property type="component" value="Unassembled WGS sequence"/>
</dbReference>
<feature type="compositionally biased region" description="Polar residues" evidence="1">
    <location>
        <begin position="349"/>
        <end position="360"/>
    </location>
</feature>
<accession>A0ABR3T3Z3</accession>
<organism evidence="3 4">
    <name type="scientific">Diplodia intermedia</name>
    <dbReference type="NCBI Taxonomy" id="856260"/>
    <lineage>
        <taxon>Eukaryota</taxon>
        <taxon>Fungi</taxon>
        <taxon>Dikarya</taxon>
        <taxon>Ascomycota</taxon>
        <taxon>Pezizomycotina</taxon>
        <taxon>Dothideomycetes</taxon>
        <taxon>Dothideomycetes incertae sedis</taxon>
        <taxon>Botryosphaeriales</taxon>
        <taxon>Botryosphaeriaceae</taxon>
        <taxon>Diplodia</taxon>
    </lineage>
</organism>
<feature type="compositionally biased region" description="Basic and acidic residues" evidence="1">
    <location>
        <begin position="733"/>
        <end position="742"/>
    </location>
</feature>
<feature type="domain" description="C2 NT-type" evidence="2">
    <location>
        <begin position="3"/>
        <end position="153"/>
    </location>
</feature>
<feature type="region of interest" description="Disordered" evidence="1">
    <location>
        <begin position="1186"/>
        <end position="1225"/>
    </location>
</feature>
<dbReference type="InterPro" id="IPR048400">
    <property type="entry name" value="SLS1_N"/>
</dbReference>
<feature type="compositionally biased region" description="Polar residues" evidence="1">
    <location>
        <begin position="220"/>
        <end position="230"/>
    </location>
</feature>
<name>A0ABR3T3Z3_9PEZI</name>
<dbReference type="InterPro" id="IPR019448">
    <property type="entry name" value="NT-C2"/>
</dbReference>
<feature type="compositionally biased region" description="Low complexity" evidence="1">
    <location>
        <begin position="199"/>
        <end position="215"/>
    </location>
</feature>
<feature type="region of interest" description="Disordered" evidence="1">
    <location>
        <begin position="312"/>
        <end position="360"/>
    </location>
</feature>
<evidence type="ECO:0000313" key="4">
    <source>
        <dbReference type="Proteomes" id="UP001521184"/>
    </source>
</evidence>
<feature type="compositionally biased region" description="Basic and acidic residues" evidence="1">
    <location>
        <begin position="763"/>
        <end position="787"/>
    </location>
</feature>
<feature type="compositionally biased region" description="Basic and acidic residues" evidence="1">
    <location>
        <begin position="1214"/>
        <end position="1225"/>
    </location>
</feature>
<dbReference type="Pfam" id="PF10358">
    <property type="entry name" value="NT-C2"/>
    <property type="match status" value="1"/>
</dbReference>
<dbReference type="EMBL" id="JAKEKT020000134">
    <property type="protein sequence ID" value="KAL1634284.1"/>
    <property type="molecule type" value="Genomic_DNA"/>
</dbReference>
<feature type="region of interest" description="Disordered" evidence="1">
    <location>
        <begin position="184"/>
        <end position="232"/>
    </location>
</feature>
<feature type="region of interest" description="Disordered" evidence="1">
    <location>
        <begin position="244"/>
        <end position="275"/>
    </location>
</feature>
<protein>
    <recommendedName>
        <fullName evidence="2">C2 NT-type domain-containing protein</fullName>
    </recommendedName>
</protein>
<dbReference type="PANTHER" id="PTHR37919">
    <property type="entry name" value="PROTEIN CBG05606"/>
    <property type="match status" value="1"/>
</dbReference>
<gene>
    <name evidence="3" type="ORF">SLS58_010726</name>
</gene>
<feature type="compositionally biased region" description="Polar residues" evidence="1">
    <location>
        <begin position="752"/>
        <end position="761"/>
    </location>
</feature>
<dbReference type="InterPro" id="IPR048401">
    <property type="entry name" value="SLS1_C"/>
</dbReference>
<keyword evidence="4" id="KW-1185">Reference proteome</keyword>
<evidence type="ECO:0000313" key="3">
    <source>
        <dbReference type="EMBL" id="KAL1634284.1"/>
    </source>
</evidence>
<dbReference type="PANTHER" id="PTHR37919:SF2">
    <property type="entry name" value="EXPERA DOMAIN-CONTAINING PROTEIN"/>
    <property type="match status" value="1"/>
</dbReference>
<comment type="caution">
    <text evidence="3">The sequence shown here is derived from an EMBL/GenBank/DDBJ whole genome shotgun (WGS) entry which is preliminary data.</text>
</comment>
<feature type="region of interest" description="Disordered" evidence="1">
    <location>
        <begin position="728"/>
        <end position="825"/>
    </location>
</feature>
<evidence type="ECO:0000259" key="2">
    <source>
        <dbReference type="PROSITE" id="PS51840"/>
    </source>
</evidence>
<feature type="compositionally biased region" description="Basic and acidic residues" evidence="1">
    <location>
        <begin position="808"/>
        <end position="825"/>
    </location>
</feature>
<dbReference type="Pfam" id="PF14611">
    <property type="entry name" value="KH_SLS1_1"/>
    <property type="match status" value="1"/>
</dbReference>
<reference evidence="3 4" key="1">
    <citation type="journal article" date="2023" name="Plant Dis.">
        <title>First Report of Diplodia intermedia Causing Canker and Dieback Diseases on Apple Trees in Canada.</title>
        <authorList>
            <person name="Ellouze W."/>
            <person name="Ilyukhin E."/>
            <person name="Sulman M."/>
            <person name="Ali S."/>
        </authorList>
    </citation>
    <scope>NUCLEOTIDE SEQUENCE [LARGE SCALE GENOMIC DNA]</scope>
    <source>
        <strain evidence="3 4">M45-28</strain>
    </source>
</reference>
<feature type="compositionally biased region" description="Low complexity" evidence="1">
    <location>
        <begin position="794"/>
        <end position="806"/>
    </location>
</feature>
<dbReference type="Pfam" id="PF20778">
    <property type="entry name" value="SLS1_C"/>
    <property type="match status" value="1"/>
</dbReference>
<sequence>MQAFVPKHRRPKFDLQLRILDLNNVPLVSGISYVKWHIPGSAAAEHRGRTERRAIKEHKVFYAWEKHIPVRITIQNKSKMLEDAWMHFEVIQEYSAGGKNDRIVLGKVDLNLSEYVEASELEANGVVRRYLMQENLPTLSKNSRADGELQDMYRRTEIAFWAAQPGELRADECIEDIFGGGDGWGGTEGKQMGDRLGVDVDSTSLSDSGSRSPLRGWHRTTPSQGSNKSQDTLKKVRMAGHERGLSIRGRASLEQQANQMKAEAQLARPRPANEVDELDVRDDLRKFTQPEIPIRTVQAAQPEIRRESADYNENTHLIRTVASDRERPTGSKTGPKPKPERRGRHGQTIKETSATLQRQSLGERSEVLILRDLTPLPKKEDKASAVAPAEENEAARRRREIREALEASIAGQSAVAGQEEANEQINKLRPVSAEGRQYPPFITRQAAKALRKALKDGYAVGQLRRYAAVHEGLVQLQELKREERAEQSLLWQSAWQEGVSPIEQRLPEPEKTDVPLDRLPKMKVVDRILWDLWNVNIIEENGAVGEIEIKLEPWQFDLLTLAKQGGEFTILDNIGHQRRIRIDLYRPECILRFTAERENGEQAVTDIARVLRRFTASTLNLKHFESLRQKRGLDRLMDFFSTKDLEVTARLSNVVIDSSSKSSVGIYGVNGRTVDLAKRMLLGMINPPTGAETAILADAEGDGFLQSCATESALHYRHRKKNYGRWTFPVQRDSTKEEKSQAVDEEPGSKTPEGSTTTSTEAPPDHSPDDRKTEAHDDSTKEEKSQAVDEEPGSETPEGSTTTSTEAPPDHSPDNLNTEAHDADSQPRLAEKIIQFFTAPSDNLSDVSKGAHDSAESKRLSYWQPSALTEFYATFGNVLHKPPPNNDSLSPISLPNILEHGGHPSRVFLHTVPGFSPLLQHLATYTRLNRHANEQMNPDALLFRFMPSPWDLEDPSSLEDFPDLGFRVELAKKTGKARFQGLGLTTRERTIDVLMPGKPVDVRFTQREVLWTNKVLDLSTEVRDYLSNISTNIDLGGSIWAPLTLTIRIPAWVVKNSEKYSSLPVQYTDRGKEIVKQFIFTAVEHRQMCRYDLPDSNQRVSYTSVEGGRFGGRRGELRVRLRRPARDLEQLQEQVPDLVDGALNVASMIDDAVHGKLLAEPVRIQKIARHAAIKRLTPEGRFEEPFQPNIRYADDEGGKNVESAGGKTKQASFRAEEAPLKAGEN</sequence>
<evidence type="ECO:0000256" key="1">
    <source>
        <dbReference type="SAM" id="MobiDB-lite"/>
    </source>
</evidence>
<dbReference type="PROSITE" id="PS51840">
    <property type="entry name" value="C2_NT"/>
    <property type="match status" value="1"/>
</dbReference>
<dbReference type="Pfam" id="PF20776">
    <property type="entry name" value="SLS1_N"/>
    <property type="match status" value="1"/>
</dbReference>
<proteinExistence type="predicted"/>
<dbReference type="InterPro" id="IPR032741">
    <property type="entry name" value="Sls1_KH-1"/>
</dbReference>